<evidence type="ECO:0000256" key="2">
    <source>
        <dbReference type="ARBA" id="ARBA00023242"/>
    </source>
</evidence>
<keyword evidence="2" id="KW-0539">Nucleus</keyword>
<sequence length="608" mass="67124">MASPAIGTVAVPVKKTPRSSLLRSCERCRRRKIKCDDYFPCTACTRLGLQCKIGDDRKAEKSQRSEQSRSGKRSSAQIADSSSYLEERVRRLERLLAQQESRNGSDTHPVLVTPSSTLAGSGASQGLRLQIPVSPAMSPAPEDILSSPGRGFQDYQTAYASSFCSSPSDMANSPAGDHPPWSNEAFNFFDQASFFDYPRRTRSFPITPGTDSYSNVATDFSSMQPDNSFLLPDIPTIEVTSWETHSRREVNEDMMQDIDFNLPDLSIGSCSGPPSPSLTAPSCGYGNDEYVSEVHLDLPSRRSYIAFSEQHMHGSDSLKPAASRVLNFTYTRPRSRSDVLPHSVRYLGGTSSKISADTQYQGHSARSSQIPSQIIPGADETGYSQTFFDQVHTYFPVFSPQTIPALATTSNVASERYTNLQKFKMLLVLAIGSQYLNNIGACLSTVPDLYFQMAQKFYPANAWQQNPSLSVMQAYLLLAIYTLLATHSPPTNGNTQGSTSDAKPNLWMLNALITASAIDLNLHDRPDLDDKEQNPFVSVYVLDKVTGMLLGKPNLLSGLHIDLGGMRRMQGAIESRRMRADELANEDVGIGWRCVLEWYRTNGQKFVA</sequence>
<keyword evidence="6" id="KW-1185">Reference proteome</keyword>
<dbReference type="EMBL" id="FJVC01000467">
    <property type="protein sequence ID" value="CZT50983.1"/>
    <property type="molecule type" value="Genomic_DNA"/>
</dbReference>
<dbReference type="GO" id="GO:0003677">
    <property type="term" value="F:DNA binding"/>
    <property type="evidence" value="ECO:0007669"/>
    <property type="project" value="InterPro"/>
</dbReference>
<dbReference type="Proteomes" id="UP000177625">
    <property type="component" value="Unassembled WGS sequence"/>
</dbReference>
<dbReference type="Pfam" id="PF04082">
    <property type="entry name" value="Fungal_trans"/>
    <property type="match status" value="1"/>
</dbReference>
<dbReference type="PROSITE" id="PS50048">
    <property type="entry name" value="ZN2_CY6_FUNGAL_2"/>
    <property type="match status" value="1"/>
</dbReference>
<feature type="compositionally biased region" description="Basic and acidic residues" evidence="3">
    <location>
        <begin position="56"/>
        <end position="69"/>
    </location>
</feature>
<evidence type="ECO:0000256" key="1">
    <source>
        <dbReference type="ARBA" id="ARBA00022723"/>
    </source>
</evidence>
<dbReference type="InterPro" id="IPR007219">
    <property type="entry name" value="XnlR_reg_dom"/>
</dbReference>
<accession>A0A1E1MPH4</accession>
<dbReference type="AlphaFoldDB" id="A0A1E1MPH4"/>
<feature type="compositionally biased region" description="Polar residues" evidence="3">
    <location>
        <begin position="113"/>
        <end position="124"/>
    </location>
</feature>
<organism evidence="5 6">
    <name type="scientific">Rhynchosporium secalis</name>
    <name type="common">Barley scald fungus</name>
    <dbReference type="NCBI Taxonomy" id="38038"/>
    <lineage>
        <taxon>Eukaryota</taxon>
        <taxon>Fungi</taxon>
        <taxon>Dikarya</taxon>
        <taxon>Ascomycota</taxon>
        <taxon>Pezizomycotina</taxon>
        <taxon>Leotiomycetes</taxon>
        <taxon>Helotiales</taxon>
        <taxon>Ploettnerulaceae</taxon>
        <taxon>Rhynchosporium</taxon>
    </lineage>
</organism>
<evidence type="ECO:0000259" key="4">
    <source>
        <dbReference type="PROSITE" id="PS50048"/>
    </source>
</evidence>
<dbReference type="SMART" id="SM00066">
    <property type="entry name" value="GAL4"/>
    <property type="match status" value="1"/>
</dbReference>
<proteinExistence type="predicted"/>
<name>A0A1E1MPH4_RHYSE</name>
<dbReference type="Pfam" id="PF00172">
    <property type="entry name" value="Zn_clus"/>
    <property type="match status" value="1"/>
</dbReference>
<dbReference type="InterPro" id="IPR001138">
    <property type="entry name" value="Zn2Cys6_DnaBD"/>
</dbReference>
<keyword evidence="1" id="KW-0479">Metal-binding</keyword>
<dbReference type="InterPro" id="IPR036864">
    <property type="entry name" value="Zn2-C6_fun-type_DNA-bd_sf"/>
</dbReference>
<dbReference type="GO" id="GO:0008270">
    <property type="term" value="F:zinc ion binding"/>
    <property type="evidence" value="ECO:0007669"/>
    <property type="project" value="InterPro"/>
</dbReference>
<feature type="region of interest" description="Disordered" evidence="3">
    <location>
        <begin position="56"/>
        <end position="83"/>
    </location>
</feature>
<evidence type="ECO:0000256" key="3">
    <source>
        <dbReference type="SAM" id="MobiDB-lite"/>
    </source>
</evidence>
<reference evidence="6" key="1">
    <citation type="submission" date="2016-03" db="EMBL/GenBank/DDBJ databases">
        <authorList>
            <person name="Guldener U."/>
        </authorList>
    </citation>
    <scope>NUCLEOTIDE SEQUENCE [LARGE SCALE GENOMIC DNA]</scope>
</reference>
<evidence type="ECO:0000313" key="6">
    <source>
        <dbReference type="Proteomes" id="UP000177625"/>
    </source>
</evidence>
<dbReference type="PROSITE" id="PS00463">
    <property type="entry name" value="ZN2_CY6_FUNGAL_1"/>
    <property type="match status" value="1"/>
</dbReference>
<dbReference type="GO" id="GO:0000981">
    <property type="term" value="F:DNA-binding transcription factor activity, RNA polymerase II-specific"/>
    <property type="evidence" value="ECO:0007669"/>
    <property type="project" value="InterPro"/>
</dbReference>
<dbReference type="GO" id="GO:0006351">
    <property type="term" value="P:DNA-templated transcription"/>
    <property type="evidence" value="ECO:0007669"/>
    <property type="project" value="InterPro"/>
</dbReference>
<protein>
    <recommendedName>
        <fullName evidence="4">Zn(2)-C6 fungal-type domain-containing protein</fullName>
    </recommendedName>
</protein>
<feature type="domain" description="Zn(2)-C6 fungal-type" evidence="4">
    <location>
        <begin position="24"/>
        <end position="53"/>
    </location>
</feature>
<gene>
    <name evidence="5" type="ORF">RSE6_12064</name>
</gene>
<dbReference type="PANTHER" id="PTHR46910:SF1">
    <property type="entry name" value="MISCELLANEOUS ZN(II)2CYS6 TRANSCRIPTION FACTOR (EUROFUNG)-RELATED"/>
    <property type="match status" value="1"/>
</dbReference>
<dbReference type="CDD" id="cd12148">
    <property type="entry name" value="fungal_TF_MHR"/>
    <property type="match status" value="1"/>
</dbReference>
<dbReference type="CDD" id="cd00067">
    <property type="entry name" value="GAL4"/>
    <property type="match status" value="1"/>
</dbReference>
<dbReference type="SUPFAM" id="SSF57701">
    <property type="entry name" value="Zn2/Cys6 DNA-binding domain"/>
    <property type="match status" value="1"/>
</dbReference>
<dbReference type="Gene3D" id="4.10.240.10">
    <property type="entry name" value="Zn(2)-C6 fungal-type DNA-binding domain"/>
    <property type="match status" value="1"/>
</dbReference>
<dbReference type="InterPro" id="IPR050987">
    <property type="entry name" value="AtrR-like"/>
</dbReference>
<evidence type="ECO:0000313" key="5">
    <source>
        <dbReference type="EMBL" id="CZT50983.1"/>
    </source>
</evidence>
<feature type="region of interest" description="Disordered" evidence="3">
    <location>
        <begin position="98"/>
        <end position="124"/>
    </location>
</feature>
<dbReference type="PANTHER" id="PTHR46910">
    <property type="entry name" value="TRANSCRIPTION FACTOR PDR1"/>
    <property type="match status" value="1"/>
</dbReference>